<evidence type="ECO:0000256" key="3">
    <source>
        <dbReference type="ARBA" id="ARBA00022448"/>
    </source>
</evidence>
<dbReference type="PANTHER" id="PTHR22950">
    <property type="entry name" value="AMINO ACID TRANSPORTER"/>
    <property type="match status" value="1"/>
</dbReference>
<dbReference type="InterPro" id="IPR013057">
    <property type="entry name" value="AA_transpt_TM"/>
</dbReference>
<dbReference type="HOGENOM" id="CLU_1302349_0_0_1"/>
<keyword evidence="6 8" id="KW-1133">Transmembrane helix</keyword>
<dbReference type="PANTHER" id="PTHR22950:SF692">
    <property type="entry name" value="TRANSMEMBRANE AMINO ACID TRANSPORTER FAMILY PROTEIN"/>
    <property type="match status" value="1"/>
</dbReference>
<proteinExistence type="inferred from homology"/>
<evidence type="ECO:0000259" key="9">
    <source>
        <dbReference type="Pfam" id="PF01490"/>
    </source>
</evidence>
<keyword evidence="5" id="KW-0029">Amino-acid transport</keyword>
<name>A0A0D0ABL6_9AGAM</name>
<protein>
    <recommendedName>
        <fullName evidence="9">Amino acid transporter transmembrane domain-containing protein</fullName>
    </recommendedName>
</protein>
<gene>
    <name evidence="10" type="ORF">CY34DRAFT_764683</name>
</gene>
<evidence type="ECO:0000256" key="5">
    <source>
        <dbReference type="ARBA" id="ARBA00022970"/>
    </source>
</evidence>
<evidence type="ECO:0000256" key="4">
    <source>
        <dbReference type="ARBA" id="ARBA00022692"/>
    </source>
</evidence>
<feature type="transmembrane region" description="Helical" evidence="8">
    <location>
        <begin position="44"/>
        <end position="64"/>
    </location>
</feature>
<evidence type="ECO:0000256" key="2">
    <source>
        <dbReference type="ARBA" id="ARBA00008066"/>
    </source>
</evidence>
<keyword evidence="4 8" id="KW-0812">Transmembrane</keyword>
<keyword evidence="3" id="KW-0813">Transport</keyword>
<feature type="transmembrane region" description="Helical" evidence="8">
    <location>
        <begin position="123"/>
        <end position="141"/>
    </location>
</feature>
<feature type="transmembrane region" description="Helical" evidence="8">
    <location>
        <begin position="14"/>
        <end position="38"/>
    </location>
</feature>
<evidence type="ECO:0000313" key="11">
    <source>
        <dbReference type="Proteomes" id="UP000054485"/>
    </source>
</evidence>
<comment type="subcellular location">
    <subcellularLocation>
        <location evidence="1">Membrane</location>
        <topology evidence="1">Multi-pass membrane protein</topology>
    </subcellularLocation>
</comment>
<organism evidence="10 11">
    <name type="scientific">Suillus luteus UH-Slu-Lm8-n1</name>
    <dbReference type="NCBI Taxonomy" id="930992"/>
    <lineage>
        <taxon>Eukaryota</taxon>
        <taxon>Fungi</taxon>
        <taxon>Dikarya</taxon>
        <taxon>Basidiomycota</taxon>
        <taxon>Agaricomycotina</taxon>
        <taxon>Agaricomycetes</taxon>
        <taxon>Agaricomycetidae</taxon>
        <taxon>Boletales</taxon>
        <taxon>Suillineae</taxon>
        <taxon>Suillaceae</taxon>
        <taxon>Suillus</taxon>
    </lineage>
</organism>
<keyword evidence="11" id="KW-1185">Reference proteome</keyword>
<keyword evidence="7 8" id="KW-0472">Membrane</keyword>
<dbReference type="InParanoid" id="A0A0D0ABL6"/>
<feature type="domain" description="Amino acid transporter transmembrane" evidence="9">
    <location>
        <begin position="7"/>
        <end position="161"/>
    </location>
</feature>
<reference evidence="11" key="2">
    <citation type="submission" date="2015-01" db="EMBL/GenBank/DDBJ databases">
        <title>Evolutionary Origins and Diversification of the Mycorrhizal Mutualists.</title>
        <authorList>
            <consortium name="DOE Joint Genome Institute"/>
            <consortium name="Mycorrhizal Genomics Consortium"/>
            <person name="Kohler A."/>
            <person name="Kuo A."/>
            <person name="Nagy L.G."/>
            <person name="Floudas D."/>
            <person name="Copeland A."/>
            <person name="Barry K.W."/>
            <person name="Cichocki N."/>
            <person name="Veneault-Fourrey C."/>
            <person name="LaButti K."/>
            <person name="Lindquist E.A."/>
            <person name="Lipzen A."/>
            <person name="Lundell T."/>
            <person name="Morin E."/>
            <person name="Murat C."/>
            <person name="Riley R."/>
            <person name="Ohm R."/>
            <person name="Sun H."/>
            <person name="Tunlid A."/>
            <person name="Henrissat B."/>
            <person name="Grigoriev I.V."/>
            <person name="Hibbett D.S."/>
            <person name="Martin F."/>
        </authorList>
    </citation>
    <scope>NUCLEOTIDE SEQUENCE [LARGE SCALE GENOMIC DNA]</scope>
    <source>
        <strain evidence="11">UH-Slu-Lm8-n1</strain>
    </source>
</reference>
<evidence type="ECO:0000256" key="8">
    <source>
        <dbReference type="SAM" id="Phobius"/>
    </source>
</evidence>
<evidence type="ECO:0000256" key="7">
    <source>
        <dbReference type="ARBA" id="ARBA00023136"/>
    </source>
</evidence>
<evidence type="ECO:0000256" key="6">
    <source>
        <dbReference type="ARBA" id="ARBA00022989"/>
    </source>
</evidence>
<sequence>PYNYRGQSTYRQTLFNSIAILLGIGILSEPLAFAYAGWIGGTALIVFMGFLNCYTAKILAGIILEDPRLRSYTDIGRKAFGPKSTALTTIMFCLELFAVSIAFVTLAADSMHEVMPAYSSNTFKIAFIVVFVPLVFLPLSILTYTSRFGICPMLLIIVAIFIDGFSKPDTPGSLRSLAATSWGDWLYDRAWNCFWLVNGWLLWPCCNTIVGP</sequence>
<comment type="similarity">
    <text evidence="2">Belongs to the amino acid/polyamine transporter 2 family.</text>
</comment>
<accession>A0A0D0ABL6</accession>
<dbReference type="Pfam" id="PF01490">
    <property type="entry name" value="Aa_trans"/>
    <property type="match status" value="1"/>
</dbReference>
<feature type="transmembrane region" description="Helical" evidence="8">
    <location>
        <begin position="148"/>
        <end position="166"/>
    </location>
</feature>
<feature type="non-terminal residue" evidence="10">
    <location>
        <position position="1"/>
    </location>
</feature>
<dbReference type="GO" id="GO:0015179">
    <property type="term" value="F:L-amino acid transmembrane transporter activity"/>
    <property type="evidence" value="ECO:0007669"/>
    <property type="project" value="TreeGrafter"/>
</dbReference>
<dbReference type="GO" id="GO:0005774">
    <property type="term" value="C:vacuolar membrane"/>
    <property type="evidence" value="ECO:0007669"/>
    <property type="project" value="TreeGrafter"/>
</dbReference>
<evidence type="ECO:0000256" key="1">
    <source>
        <dbReference type="ARBA" id="ARBA00004141"/>
    </source>
</evidence>
<dbReference type="Proteomes" id="UP000054485">
    <property type="component" value="Unassembled WGS sequence"/>
</dbReference>
<reference evidence="10 11" key="1">
    <citation type="submission" date="2014-04" db="EMBL/GenBank/DDBJ databases">
        <authorList>
            <consortium name="DOE Joint Genome Institute"/>
            <person name="Kuo A."/>
            <person name="Ruytinx J."/>
            <person name="Rineau F."/>
            <person name="Colpaert J."/>
            <person name="Kohler A."/>
            <person name="Nagy L.G."/>
            <person name="Floudas D."/>
            <person name="Copeland A."/>
            <person name="Barry K.W."/>
            <person name="Cichocki N."/>
            <person name="Veneault-Fourrey C."/>
            <person name="LaButti K."/>
            <person name="Lindquist E.A."/>
            <person name="Lipzen A."/>
            <person name="Lundell T."/>
            <person name="Morin E."/>
            <person name="Murat C."/>
            <person name="Sun H."/>
            <person name="Tunlid A."/>
            <person name="Henrissat B."/>
            <person name="Grigoriev I.V."/>
            <person name="Hibbett D.S."/>
            <person name="Martin F."/>
            <person name="Nordberg H.P."/>
            <person name="Cantor M.N."/>
            <person name="Hua S.X."/>
        </authorList>
    </citation>
    <scope>NUCLEOTIDE SEQUENCE [LARGE SCALE GENOMIC DNA]</scope>
    <source>
        <strain evidence="10 11">UH-Slu-Lm8-n1</strain>
    </source>
</reference>
<dbReference type="EMBL" id="KN836798">
    <property type="protein sequence ID" value="KIK31637.1"/>
    <property type="molecule type" value="Genomic_DNA"/>
</dbReference>
<dbReference type="STRING" id="930992.A0A0D0ABL6"/>
<dbReference type="OrthoDB" id="655540at2759"/>
<dbReference type="AlphaFoldDB" id="A0A0D0ABL6"/>
<feature type="transmembrane region" description="Helical" evidence="8">
    <location>
        <begin position="85"/>
        <end position="108"/>
    </location>
</feature>
<evidence type="ECO:0000313" key="10">
    <source>
        <dbReference type="EMBL" id="KIK31637.1"/>
    </source>
</evidence>